<evidence type="ECO:0000313" key="2">
    <source>
        <dbReference type="EMBL" id="TCS94965.1"/>
    </source>
</evidence>
<feature type="transmembrane region" description="Helical" evidence="1">
    <location>
        <begin position="96"/>
        <end position="119"/>
    </location>
</feature>
<sequence>MRTNIKWSLFSLVVGTLSFGIIVVLWLSQKVSANQFFAFTFLSLLILSFSSASLIRKKNISNERTYELYNDPLVKESVLPSIWLQMLNHKDEGEKLMWGARLLGIGCMIGFICFIEDFVRWIDSIYPHHKFAPDVDAAIITTMGSTFTLGLTLIVTFYFNRQTQLAMIEQSHANLKERVIEKRMILYPEVEQLIEDLGILYPDFLHTDDWNDTVSHLDQLYQENKYYLSKSLRVYIQNFGFCES</sequence>
<keyword evidence="1" id="KW-1133">Transmembrane helix</keyword>
<keyword evidence="1" id="KW-0812">Transmembrane</keyword>
<comment type="caution">
    <text evidence="2">The sequence shown here is derived from an EMBL/GenBank/DDBJ whole genome shotgun (WGS) entry which is preliminary data.</text>
</comment>
<gene>
    <name evidence="2" type="ORF">EDD58_103390</name>
</gene>
<name>A0A4R3L7F8_9BACL</name>
<evidence type="ECO:0000256" key="1">
    <source>
        <dbReference type="SAM" id="Phobius"/>
    </source>
</evidence>
<keyword evidence="1" id="KW-0472">Membrane</keyword>
<feature type="transmembrane region" description="Helical" evidence="1">
    <location>
        <begin position="139"/>
        <end position="159"/>
    </location>
</feature>
<dbReference type="Proteomes" id="UP000294937">
    <property type="component" value="Unassembled WGS sequence"/>
</dbReference>
<dbReference type="OrthoDB" id="3008951at2"/>
<dbReference type="AlphaFoldDB" id="A0A4R3L7F8"/>
<feature type="transmembrane region" description="Helical" evidence="1">
    <location>
        <begin position="7"/>
        <end position="27"/>
    </location>
</feature>
<protein>
    <submittedName>
        <fullName evidence="2">Uncharacterized protein</fullName>
    </submittedName>
</protein>
<reference evidence="2 3" key="1">
    <citation type="submission" date="2019-03" db="EMBL/GenBank/DDBJ databases">
        <title>Genomic Encyclopedia of Type Strains, Phase IV (KMG-IV): sequencing the most valuable type-strain genomes for metagenomic binning, comparative biology and taxonomic classification.</title>
        <authorList>
            <person name="Goeker M."/>
        </authorList>
    </citation>
    <scope>NUCLEOTIDE SEQUENCE [LARGE SCALE GENOMIC DNA]</scope>
    <source>
        <strain evidence="2 3">DSM 45707</strain>
    </source>
</reference>
<dbReference type="RefSeq" id="WP_131924338.1">
    <property type="nucleotide sequence ID" value="NZ_SMAG01000003.1"/>
</dbReference>
<keyword evidence="3" id="KW-1185">Reference proteome</keyword>
<feature type="transmembrane region" description="Helical" evidence="1">
    <location>
        <begin position="33"/>
        <end position="55"/>
    </location>
</feature>
<proteinExistence type="predicted"/>
<dbReference type="EMBL" id="SMAG01000003">
    <property type="protein sequence ID" value="TCS94965.1"/>
    <property type="molecule type" value="Genomic_DNA"/>
</dbReference>
<accession>A0A4R3L7F8</accession>
<evidence type="ECO:0000313" key="3">
    <source>
        <dbReference type="Proteomes" id="UP000294937"/>
    </source>
</evidence>
<organism evidence="2 3">
    <name type="scientific">Hazenella coriacea</name>
    <dbReference type="NCBI Taxonomy" id="1179467"/>
    <lineage>
        <taxon>Bacteria</taxon>
        <taxon>Bacillati</taxon>
        <taxon>Bacillota</taxon>
        <taxon>Bacilli</taxon>
        <taxon>Bacillales</taxon>
        <taxon>Thermoactinomycetaceae</taxon>
        <taxon>Hazenella</taxon>
    </lineage>
</organism>